<dbReference type="InterPro" id="IPR007060">
    <property type="entry name" value="FtsL/DivIC"/>
</dbReference>
<gene>
    <name evidence="9" type="ORF">ENQ87_05830</name>
</gene>
<keyword evidence="3" id="KW-0812">Transmembrane</keyword>
<keyword evidence="4" id="KW-1133">Transmembrane helix</keyword>
<dbReference type="GO" id="GO:0030428">
    <property type="term" value="C:cell septum"/>
    <property type="evidence" value="ECO:0007669"/>
    <property type="project" value="TreeGrafter"/>
</dbReference>
<reference evidence="9" key="1">
    <citation type="journal article" date="2020" name="mSystems">
        <title>Genome- and Community-Level Interaction Insights into Carbon Utilization and Element Cycling Functions of Hydrothermarchaeota in Hydrothermal Sediment.</title>
        <authorList>
            <person name="Zhou Z."/>
            <person name="Liu Y."/>
            <person name="Xu W."/>
            <person name="Pan J."/>
            <person name="Luo Z.H."/>
            <person name="Li M."/>
        </authorList>
    </citation>
    <scope>NUCLEOTIDE SEQUENCE [LARGE SCALE GENOMIC DNA]</scope>
    <source>
        <strain evidence="9">SpSt-349</strain>
    </source>
</reference>
<evidence type="ECO:0000256" key="6">
    <source>
        <dbReference type="ARBA" id="ARBA00023306"/>
    </source>
</evidence>
<protein>
    <submittedName>
        <fullName evidence="9">Septum formation initiator family protein</fullName>
    </submittedName>
</protein>
<feature type="coiled-coil region" evidence="7">
    <location>
        <begin position="37"/>
        <end position="71"/>
    </location>
</feature>
<keyword evidence="1" id="KW-1003">Cell membrane</keyword>
<name>A0A831UGC3_GEOME</name>
<evidence type="ECO:0000256" key="3">
    <source>
        <dbReference type="ARBA" id="ARBA00022692"/>
    </source>
</evidence>
<evidence type="ECO:0000256" key="7">
    <source>
        <dbReference type="SAM" id="Coils"/>
    </source>
</evidence>
<keyword evidence="2" id="KW-0132">Cell division</keyword>
<evidence type="ECO:0000256" key="8">
    <source>
        <dbReference type="SAM" id="MobiDB-lite"/>
    </source>
</evidence>
<evidence type="ECO:0000256" key="2">
    <source>
        <dbReference type="ARBA" id="ARBA00022618"/>
    </source>
</evidence>
<keyword evidence="5" id="KW-0472">Membrane</keyword>
<feature type="region of interest" description="Disordered" evidence="8">
    <location>
        <begin position="90"/>
        <end position="110"/>
    </location>
</feature>
<sequence>MRKRMYLIPAGCILFILFFTVFGERGLLRIYHLSREKQEIADKVTEVKGENEKLKREIEALKTDRRYLESIARKDFGLVRPNEIVYQFPASDKAPATPQRPVTSAVERKR</sequence>
<accession>A0A831UGC3</accession>
<keyword evidence="7" id="KW-0175">Coiled coil</keyword>
<proteinExistence type="predicted"/>
<evidence type="ECO:0000256" key="4">
    <source>
        <dbReference type="ARBA" id="ARBA00022989"/>
    </source>
</evidence>
<dbReference type="PANTHER" id="PTHR37485:SF1">
    <property type="entry name" value="CELL DIVISION PROTEIN FTSB"/>
    <property type="match status" value="1"/>
</dbReference>
<organism evidence="9">
    <name type="scientific">Geobacter metallireducens</name>
    <dbReference type="NCBI Taxonomy" id="28232"/>
    <lineage>
        <taxon>Bacteria</taxon>
        <taxon>Pseudomonadati</taxon>
        <taxon>Thermodesulfobacteriota</taxon>
        <taxon>Desulfuromonadia</taxon>
        <taxon>Geobacterales</taxon>
        <taxon>Geobacteraceae</taxon>
        <taxon>Geobacter</taxon>
    </lineage>
</organism>
<evidence type="ECO:0000313" key="9">
    <source>
        <dbReference type="EMBL" id="HEN41884.1"/>
    </source>
</evidence>
<dbReference type="GO" id="GO:0043093">
    <property type="term" value="P:FtsZ-dependent cytokinesis"/>
    <property type="evidence" value="ECO:0007669"/>
    <property type="project" value="TreeGrafter"/>
</dbReference>
<dbReference type="Pfam" id="PF04977">
    <property type="entry name" value="DivIC"/>
    <property type="match status" value="1"/>
</dbReference>
<evidence type="ECO:0000256" key="5">
    <source>
        <dbReference type="ARBA" id="ARBA00023136"/>
    </source>
</evidence>
<dbReference type="EMBL" id="DSOV01000021">
    <property type="protein sequence ID" value="HEN41884.1"/>
    <property type="molecule type" value="Genomic_DNA"/>
</dbReference>
<dbReference type="AlphaFoldDB" id="A0A831UGC3"/>
<keyword evidence="6" id="KW-0131">Cell cycle</keyword>
<dbReference type="PANTHER" id="PTHR37485">
    <property type="entry name" value="CELL DIVISION PROTEIN FTSB"/>
    <property type="match status" value="1"/>
</dbReference>
<evidence type="ECO:0000256" key="1">
    <source>
        <dbReference type="ARBA" id="ARBA00022475"/>
    </source>
</evidence>
<dbReference type="InterPro" id="IPR023081">
    <property type="entry name" value="Cell_div_FtsB"/>
</dbReference>
<comment type="caution">
    <text evidence="9">The sequence shown here is derived from an EMBL/GenBank/DDBJ whole genome shotgun (WGS) entry which is preliminary data.</text>
</comment>